<dbReference type="InterPro" id="IPR025669">
    <property type="entry name" value="AAA_dom"/>
</dbReference>
<sequence>MGKVIAIANQKGGVGKTTTAVNVSAYLAAFEKLTLLIDIDPQSNATSSLGVEPDYDKTIYEVLLGKIRIEDAIVTFSDPQLKFLELVPSKIELVGSEYELIEFHGREKILLRAIERVRNKYDYILIDCPPSLGLLTLNALTAADSVLIPVQCEYLPLEGLGQLLNTIKIVKERLNPKLDIEGVLLTMYDARLRLSNEVADEIKRYFEDRVFEAKIPRNIKLSEAPSHGKPILLYDAKSSGAVAYAMVAEEIIKRNERQNKLEEVKKQETMRQT</sequence>
<dbReference type="RefSeq" id="WP_092346881.1">
    <property type="nucleotide sequence ID" value="NZ_CZVW01000001.1"/>
</dbReference>
<dbReference type="InterPro" id="IPR027417">
    <property type="entry name" value="P-loop_NTPase"/>
</dbReference>
<evidence type="ECO:0000259" key="1">
    <source>
        <dbReference type="Pfam" id="PF13614"/>
    </source>
</evidence>
<dbReference type="Gene3D" id="3.40.50.300">
    <property type="entry name" value="P-loop containing nucleotide triphosphate hydrolases"/>
    <property type="match status" value="1"/>
</dbReference>
<dbReference type="Proteomes" id="UP000199197">
    <property type="component" value="Unassembled WGS sequence"/>
</dbReference>
<dbReference type="PANTHER" id="PTHR13696">
    <property type="entry name" value="P-LOOP CONTAINING NUCLEOSIDE TRIPHOSPHATE HYDROLASE"/>
    <property type="match status" value="1"/>
</dbReference>
<keyword evidence="3" id="KW-1185">Reference proteome</keyword>
<dbReference type="PANTHER" id="PTHR13696:SF52">
    <property type="entry name" value="PARA FAMILY PROTEIN CT_582"/>
    <property type="match status" value="1"/>
</dbReference>
<dbReference type="OrthoDB" id="9815116at2"/>
<name>A0A0P1ML91_9BACT</name>
<proteinExistence type="predicted"/>
<evidence type="ECO:0000313" key="2">
    <source>
        <dbReference type="EMBL" id="CUS96464.1"/>
    </source>
</evidence>
<protein>
    <submittedName>
        <fullName evidence="2">Chromosome partitioning protein</fullName>
    </submittedName>
</protein>
<dbReference type="EMBL" id="CZVW01000001">
    <property type="protein sequence ID" value="CUS96464.1"/>
    <property type="molecule type" value="Genomic_DNA"/>
</dbReference>
<gene>
    <name evidence="2" type="ORF">JGI23_00132</name>
</gene>
<dbReference type="Pfam" id="PF13614">
    <property type="entry name" value="AAA_31"/>
    <property type="match status" value="1"/>
</dbReference>
<dbReference type="CDD" id="cd02042">
    <property type="entry name" value="ParAB_family"/>
    <property type="match status" value="1"/>
</dbReference>
<dbReference type="SUPFAM" id="SSF52540">
    <property type="entry name" value="P-loop containing nucleoside triphosphate hydrolases"/>
    <property type="match status" value="1"/>
</dbReference>
<dbReference type="InterPro" id="IPR050678">
    <property type="entry name" value="DNA_Partitioning_ATPase"/>
</dbReference>
<evidence type="ECO:0000313" key="3">
    <source>
        <dbReference type="Proteomes" id="UP000199197"/>
    </source>
</evidence>
<dbReference type="FunFam" id="3.40.50.300:FF:000285">
    <property type="entry name" value="Sporulation initiation inhibitor Soj"/>
    <property type="match status" value="1"/>
</dbReference>
<dbReference type="AlphaFoldDB" id="A0A0P1ML91"/>
<organism evidence="2 3">
    <name type="scientific">Candidatus Chryseopegocella kryptomonas</name>
    <dbReference type="NCBI Taxonomy" id="1633643"/>
    <lineage>
        <taxon>Bacteria</taxon>
        <taxon>Pseudomonadati</taxon>
        <taxon>Candidatus Kryptoniota</taxon>
        <taxon>Candidatus Chryseopegocella</taxon>
    </lineage>
</organism>
<accession>A0A0P1ML91</accession>
<reference evidence="3" key="1">
    <citation type="submission" date="2015-11" db="EMBL/GenBank/DDBJ databases">
        <authorList>
            <person name="Varghese N."/>
        </authorList>
    </citation>
    <scope>NUCLEOTIDE SEQUENCE [LARGE SCALE GENOMIC DNA]</scope>
    <source>
        <strain evidence="3">JGI-23</strain>
    </source>
</reference>
<feature type="domain" description="AAA" evidence="1">
    <location>
        <begin position="3"/>
        <end position="180"/>
    </location>
</feature>